<feature type="domain" description="HTH tetR-type" evidence="5">
    <location>
        <begin position="17"/>
        <end position="77"/>
    </location>
</feature>
<dbReference type="Gene3D" id="1.10.357.10">
    <property type="entry name" value="Tetracycline Repressor, domain 2"/>
    <property type="match status" value="1"/>
</dbReference>
<dbReference type="InterPro" id="IPR036271">
    <property type="entry name" value="Tet_transcr_reg_TetR-rel_C_sf"/>
</dbReference>
<dbReference type="SUPFAM" id="SSF48498">
    <property type="entry name" value="Tetracyclin repressor-like, C-terminal domain"/>
    <property type="match status" value="1"/>
</dbReference>
<keyword evidence="1" id="KW-0805">Transcription regulation</keyword>
<dbReference type="PANTHER" id="PTHR47506:SF1">
    <property type="entry name" value="HTH-TYPE TRANSCRIPTIONAL REGULATOR YJDC"/>
    <property type="match status" value="1"/>
</dbReference>
<proteinExistence type="predicted"/>
<dbReference type="InterPro" id="IPR001647">
    <property type="entry name" value="HTH_TetR"/>
</dbReference>
<accession>A0A4P8EF64</accession>
<keyword evidence="3" id="KW-0804">Transcription</keyword>
<keyword evidence="7" id="KW-1185">Reference proteome</keyword>
<dbReference type="GO" id="GO:0003677">
    <property type="term" value="F:DNA binding"/>
    <property type="evidence" value="ECO:0007669"/>
    <property type="project" value="UniProtKB-UniRule"/>
</dbReference>
<keyword evidence="2 4" id="KW-0238">DNA-binding</keyword>
<evidence type="ECO:0000256" key="2">
    <source>
        <dbReference type="ARBA" id="ARBA00023125"/>
    </source>
</evidence>
<dbReference type="Proteomes" id="UP000298631">
    <property type="component" value="Chromosome"/>
</dbReference>
<dbReference type="EMBL" id="CP039964">
    <property type="protein sequence ID" value="QCO55488.1"/>
    <property type="molecule type" value="Genomic_DNA"/>
</dbReference>
<name>A0A4P8EF64_9RHOB</name>
<dbReference type="Pfam" id="PF16925">
    <property type="entry name" value="TetR_C_13"/>
    <property type="match status" value="1"/>
</dbReference>
<evidence type="ECO:0000256" key="1">
    <source>
        <dbReference type="ARBA" id="ARBA00023015"/>
    </source>
</evidence>
<dbReference type="PROSITE" id="PS50977">
    <property type="entry name" value="HTH_TETR_2"/>
    <property type="match status" value="1"/>
</dbReference>
<evidence type="ECO:0000256" key="3">
    <source>
        <dbReference type="ARBA" id="ARBA00023163"/>
    </source>
</evidence>
<dbReference type="AlphaFoldDB" id="A0A4P8EF64"/>
<dbReference type="Pfam" id="PF00440">
    <property type="entry name" value="TetR_N"/>
    <property type="match status" value="1"/>
</dbReference>
<evidence type="ECO:0000256" key="4">
    <source>
        <dbReference type="PROSITE-ProRule" id="PRU00335"/>
    </source>
</evidence>
<dbReference type="KEGG" id="pseb:EOK75_06800"/>
<dbReference type="InterPro" id="IPR009057">
    <property type="entry name" value="Homeodomain-like_sf"/>
</dbReference>
<gene>
    <name evidence="6" type="ORF">EOK75_06800</name>
</gene>
<dbReference type="OrthoDB" id="9809772at2"/>
<organism evidence="6 7">
    <name type="scientific">Pseudorhodobacter turbinis</name>
    <dbReference type="NCBI Taxonomy" id="2500533"/>
    <lineage>
        <taxon>Bacteria</taxon>
        <taxon>Pseudomonadati</taxon>
        <taxon>Pseudomonadota</taxon>
        <taxon>Alphaproteobacteria</taxon>
        <taxon>Rhodobacterales</taxon>
        <taxon>Paracoccaceae</taxon>
        <taxon>Pseudorhodobacter</taxon>
    </lineage>
</organism>
<dbReference type="InterPro" id="IPR011075">
    <property type="entry name" value="TetR_C"/>
</dbReference>
<feature type="DNA-binding region" description="H-T-H motif" evidence="4">
    <location>
        <begin position="40"/>
        <end position="59"/>
    </location>
</feature>
<dbReference type="PRINTS" id="PR00455">
    <property type="entry name" value="HTHTETR"/>
</dbReference>
<sequence length="206" mass="22898">MYLLRRDKWAMIKQGQSDTRDLILKHAETLIRTRGYAGFSYADLSDLVKIRKPSIHYHFATKEQLVVATLDVYCQRYKVAFVQICAQYSNALDRIDAYSRIYLEGLDQGVGCLCAALAVERDIIPQSLRAALASFLRGHLEWLQSVYADGLKNGEVSAGRDPAAAAQLVLSALEGSLLVARALDQPGGLNSVHASLRHMFQPDPDF</sequence>
<reference evidence="6 7" key="1">
    <citation type="submission" date="2019-05" db="EMBL/GenBank/DDBJ databases">
        <title>Pseudorhodobacter turbinis sp. nov., isolated from the gut of the Korean turban shell.</title>
        <authorList>
            <person name="Jeong Y.-S."/>
            <person name="Kang W.-R."/>
            <person name="Bae J.-W."/>
        </authorList>
    </citation>
    <scope>NUCLEOTIDE SEQUENCE [LARGE SCALE GENOMIC DNA]</scope>
    <source>
        <strain evidence="6 7">S12M18</strain>
    </source>
</reference>
<protein>
    <submittedName>
        <fullName evidence="6">TetR/AcrR family transcriptional regulator</fullName>
    </submittedName>
</protein>
<dbReference type="SUPFAM" id="SSF46689">
    <property type="entry name" value="Homeodomain-like"/>
    <property type="match status" value="1"/>
</dbReference>
<evidence type="ECO:0000259" key="5">
    <source>
        <dbReference type="PROSITE" id="PS50977"/>
    </source>
</evidence>
<evidence type="ECO:0000313" key="7">
    <source>
        <dbReference type="Proteomes" id="UP000298631"/>
    </source>
</evidence>
<dbReference type="PANTHER" id="PTHR47506">
    <property type="entry name" value="TRANSCRIPTIONAL REGULATORY PROTEIN"/>
    <property type="match status" value="1"/>
</dbReference>
<evidence type="ECO:0000313" key="6">
    <source>
        <dbReference type="EMBL" id="QCO55488.1"/>
    </source>
</evidence>